<feature type="transmembrane region" description="Helical" evidence="1">
    <location>
        <begin position="6"/>
        <end position="23"/>
    </location>
</feature>
<accession>A0A6C0EVL9</accession>
<keyword evidence="1" id="KW-0472">Membrane</keyword>
<reference evidence="2" key="1">
    <citation type="journal article" date="2020" name="Nature">
        <title>Giant virus diversity and host interactions through global metagenomics.</title>
        <authorList>
            <person name="Schulz F."/>
            <person name="Roux S."/>
            <person name="Paez-Espino D."/>
            <person name="Jungbluth S."/>
            <person name="Walsh D.A."/>
            <person name="Denef V.J."/>
            <person name="McMahon K.D."/>
            <person name="Konstantinidis K.T."/>
            <person name="Eloe-Fadrosh E.A."/>
            <person name="Kyrpides N.C."/>
            <person name="Woyke T."/>
        </authorList>
    </citation>
    <scope>NUCLEOTIDE SEQUENCE</scope>
    <source>
        <strain evidence="2">GVMAG-M-3300009161-30</strain>
    </source>
</reference>
<evidence type="ECO:0000313" key="2">
    <source>
        <dbReference type="EMBL" id="QHT32573.1"/>
    </source>
</evidence>
<keyword evidence="1" id="KW-0812">Transmembrane</keyword>
<name>A0A6C0EVL9_9ZZZZ</name>
<keyword evidence="1" id="KW-1133">Transmembrane helix</keyword>
<sequence>MNEDMLKILGIIVVVGFLIYLAAKSLRLHRNMLEGFTASDGSASSPNGEAGNAKKYADTIKEHVIKLQGDLSISANKPHYEDIIVNMEEYISLLMLKSVLNMNTSSDSAATNIDAINNLNSLYSVKAALNNTMVYIDGQ</sequence>
<protein>
    <submittedName>
        <fullName evidence="2">Uncharacterized protein</fullName>
    </submittedName>
</protein>
<organism evidence="2">
    <name type="scientific">viral metagenome</name>
    <dbReference type="NCBI Taxonomy" id="1070528"/>
    <lineage>
        <taxon>unclassified sequences</taxon>
        <taxon>metagenomes</taxon>
        <taxon>organismal metagenomes</taxon>
    </lineage>
</organism>
<dbReference type="AlphaFoldDB" id="A0A6C0EVL9"/>
<dbReference type="EMBL" id="MN738945">
    <property type="protein sequence ID" value="QHT32573.1"/>
    <property type="molecule type" value="Genomic_DNA"/>
</dbReference>
<proteinExistence type="predicted"/>
<evidence type="ECO:0000256" key="1">
    <source>
        <dbReference type="SAM" id="Phobius"/>
    </source>
</evidence>